<evidence type="ECO:0000313" key="1">
    <source>
        <dbReference type="EMBL" id="OIQ68091.1"/>
    </source>
</evidence>
<organism evidence="1">
    <name type="scientific">mine drainage metagenome</name>
    <dbReference type="NCBI Taxonomy" id="410659"/>
    <lineage>
        <taxon>unclassified sequences</taxon>
        <taxon>metagenomes</taxon>
        <taxon>ecological metagenomes</taxon>
    </lineage>
</organism>
<comment type="caution">
    <text evidence="1">The sequence shown here is derived from an EMBL/GenBank/DDBJ whole genome shotgun (WGS) entry which is preliminary data.</text>
</comment>
<protein>
    <submittedName>
        <fullName evidence="1">Uncharacterized protein</fullName>
    </submittedName>
</protein>
<name>A0A1J5PS29_9ZZZZ</name>
<accession>A0A1J5PS29</accession>
<dbReference type="EMBL" id="MLJW01005512">
    <property type="protein sequence ID" value="OIQ68091.1"/>
    <property type="molecule type" value="Genomic_DNA"/>
</dbReference>
<sequence>MRRHRFLDQRGQWHAVERRAGRGELSDLGQNIAAALRLFPQRLDVARQLTVILQGPLQLAGNQENGRQRRAKLMGGRGGKTVKLGKMLFPRQHQLGRRQRIR</sequence>
<reference evidence="1" key="1">
    <citation type="submission" date="2016-10" db="EMBL/GenBank/DDBJ databases">
        <title>Sequence of Gallionella enrichment culture.</title>
        <authorList>
            <person name="Poehlein A."/>
            <person name="Muehling M."/>
            <person name="Daniel R."/>
        </authorList>
    </citation>
    <scope>NUCLEOTIDE SEQUENCE</scope>
</reference>
<proteinExistence type="predicted"/>
<gene>
    <name evidence="1" type="ORF">GALL_503220</name>
</gene>
<dbReference type="AlphaFoldDB" id="A0A1J5PS29"/>